<dbReference type="InterPro" id="IPR026032">
    <property type="entry name" value="HcaT-like"/>
</dbReference>
<feature type="domain" description="Major facilitator superfamily associated" evidence="9">
    <location>
        <begin position="6"/>
        <end position="353"/>
    </location>
</feature>
<evidence type="ECO:0000256" key="5">
    <source>
        <dbReference type="ARBA" id="ARBA00022692"/>
    </source>
</evidence>
<dbReference type="RefSeq" id="WP_041056225.1">
    <property type="nucleotide sequence ID" value="NZ_JXRR01000011.1"/>
</dbReference>
<dbReference type="GO" id="GO:0005886">
    <property type="term" value="C:plasma membrane"/>
    <property type="evidence" value="ECO:0007669"/>
    <property type="project" value="UniProtKB-SubCell"/>
</dbReference>
<dbReference type="AlphaFoldDB" id="A0A0C2VIK7"/>
<feature type="transmembrane region" description="Helical" evidence="8">
    <location>
        <begin position="66"/>
        <end position="87"/>
    </location>
</feature>
<accession>A0A0C2VIK7</accession>
<keyword evidence="11" id="KW-1185">Reference proteome</keyword>
<evidence type="ECO:0000256" key="1">
    <source>
        <dbReference type="ARBA" id="ARBA00004429"/>
    </source>
</evidence>
<evidence type="ECO:0000313" key="10">
    <source>
        <dbReference type="EMBL" id="KIL48717.1"/>
    </source>
</evidence>
<dbReference type="PATRIC" id="fig|220754.4.peg.1325"/>
<dbReference type="PANTHER" id="PTHR23522">
    <property type="entry name" value="BLL5896 PROTEIN"/>
    <property type="match status" value="1"/>
</dbReference>
<evidence type="ECO:0000256" key="8">
    <source>
        <dbReference type="SAM" id="Phobius"/>
    </source>
</evidence>
<keyword evidence="7 8" id="KW-0472">Membrane</keyword>
<dbReference type="SUPFAM" id="SSF103473">
    <property type="entry name" value="MFS general substrate transporter"/>
    <property type="match status" value="1"/>
</dbReference>
<evidence type="ECO:0000259" key="9">
    <source>
        <dbReference type="Pfam" id="PF12832"/>
    </source>
</evidence>
<organism evidence="10 11">
    <name type="scientific">Jeotgalibacillus campisalis</name>
    <dbReference type="NCBI Taxonomy" id="220754"/>
    <lineage>
        <taxon>Bacteria</taxon>
        <taxon>Bacillati</taxon>
        <taxon>Bacillota</taxon>
        <taxon>Bacilli</taxon>
        <taxon>Bacillales</taxon>
        <taxon>Caryophanaceae</taxon>
        <taxon>Jeotgalibacillus</taxon>
    </lineage>
</organism>
<evidence type="ECO:0000256" key="3">
    <source>
        <dbReference type="ARBA" id="ARBA00022475"/>
    </source>
</evidence>
<keyword evidence="3" id="KW-1003">Cell membrane</keyword>
<evidence type="ECO:0000256" key="4">
    <source>
        <dbReference type="ARBA" id="ARBA00022519"/>
    </source>
</evidence>
<evidence type="ECO:0000256" key="6">
    <source>
        <dbReference type="ARBA" id="ARBA00022989"/>
    </source>
</evidence>
<dbReference type="Proteomes" id="UP000031972">
    <property type="component" value="Unassembled WGS sequence"/>
</dbReference>
<dbReference type="EMBL" id="JXRR01000011">
    <property type="protein sequence ID" value="KIL48717.1"/>
    <property type="molecule type" value="Genomic_DNA"/>
</dbReference>
<feature type="transmembrane region" description="Helical" evidence="8">
    <location>
        <begin position="93"/>
        <end position="113"/>
    </location>
</feature>
<dbReference type="GO" id="GO:0030395">
    <property type="term" value="F:lactose binding"/>
    <property type="evidence" value="ECO:0007669"/>
    <property type="project" value="TreeGrafter"/>
</dbReference>
<protein>
    <recommendedName>
        <fullName evidence="9">Major facilitator superfamily associated domain-containing protein</fullName>
    </recommendedName>
</protein>
<dbReference type="PIRSF" id="PIRSF004925">
    <property type="entry name" value="HcaT"/>
    <property type="match status" value="1"/>
</dbReference>
<comment type="subcellular location">
    <subcellularLocation>
        <location evidence="1">Cell inner membrane</location>
        <topology evidence="1">Multi-pass membrane protein</topology>
    </subcellularLocation>
</comment>
<feature type="transmembrane region" description="Helical" evidence="8">
    <location>
        <begin position="325"/>
        <end position="348"/>
    </location>
</feature>
<evidence type="ECO:0000313" key="11">
    <source>
        <dbReference type="Proteomes" id="UP000031972"/>
    </source>
</evidence>
<sequence length="379" mass="41769">MKQQAWLSTNFFAFFFTWGIFLPYWTGWLVYEKDLTVAAASTVIAAGLFARSFSTLFLFPALTKHFSLSVLIKLMPALSFLLLLLFIPAESFSALLAVMVIYSLFYPTILPLMESNATVLMKTNRINYGRSRSWGSAGYTISLIVIGITTDLWTESSILVAMMIGSLFLAACALRPAPDALKEKIAPQIGGYRSIFKTKGFLIVLTICVLIQGAHAAYYSYGFIYLQELNVSSVYIGLILNIAVLSEIIFFAVADRMLKRTSVAAMFIFAGMASVIRWLLVGLFPSLWLFILTQAFHSMTFGLAHYAFINYVYRAVEKPLLPTAQGLYASVGMGFSTALLTTAGGYLYEVSPGLSFIGMSAAVLPAVFLGFLMKVKKIA</sequence>
<keyword evidence="5 8" id="KW-0812">Transmembrane</keyword>
<dbReference type="PANTHER" id="PTHR23522:SF10">
    <property type="entry name" value="3-PHENYLPROPIONIC ACID TRANSPORTER-RELATED"/>
    <property type="match status" value="1"/>
</dbReference>
<dbReference type="Gene3D" id="1.20.1250.20">
    <property type="entry name" value="MFS general substrate transporter like domains"/>
    <property type="match status" value="2"/>
</dbReference>
<comment type="caution">
    <text evidence="10">The sequence shown here is derived from an EMBL/GenBank/DDBJ whole genome shotgun (WGS) entry which is preliminary data.</text>
</comment>
<feature type="transmembrane region" description="Helical" evidence="8">
    <location>
        <begin position="233"/>
        <end position="254"/>
    </location>
</feature>
<feature type="transmembrane region" description="Helical" evidence="8">
    <location>
        <begin position="201"/>
        <end position="221"/>
    </location>
</feature>
<keyword evidence="6 8" id="KW-1133">Transmembrane helix</keyword>
<dbReference type="InterPro" id="IPR024989">
    <property type="entry name" value="MFS_assoc_dom"/>
</dbReference>
<feature type="transmembrane region" description="Helical" evidence="8">
    <location>
        <begin position="261"/>
        <end position="281"/>
    </location>
</feature>
<dbReference type="GO" id="GO:0015528">
    <property type="term" value="F:lactose:proton symporter activity"/>
    <property type="evidence" value="ECO:0007669"/>
    <property type="project" value="TreeGrafter"/>
</dbReference>
<feature type="transmembrane region" description="Helical" evidence="8">
    <location>
        <begin position="156"/>
        <end position="174"/>
    </location>
</feature>
<keyword evidence="4" id="KW-0997">Cell inner membrane</keyword>
<name>A0A0C2VIK7_9BACL</name>
<feature type="transmembrane region" description="Helical" evidence="8">
    <location>
        <begin position="354"/>
        <end position="373"/>
    </location>
</feature>
<dbReference type="InterPro" id="IPR036259">
    <property type="entry name" value="MFS_trans_sf"/>
</dbReference>
<keyword evidence="2" id="KW-0813">Transport</keyword>
<gene>
    <name evidence="10" type="ORF">KR50_13020</name>
</gene>
<feature type="transmembrane region" description="Helical" evidence="8">
    <location>
        <begin position="287"/>
        <end position="313"/>
    </location>
</feature>
<reference evidence="10 11" key="1">
    <citation type="submission" date="2015-01" db="EMBL/GenBank/DDBJ databases">
        <title>Jeotgalibacillus campisalis genome sequencing.</title>
        <authorList>
            <person name="Goh K.M."/>
            <person name="Chan K.-G."/>
            <person name="Yaakop A.S."/>
            <person name="Ee R."/>
            <person name="Gan H.M."/>
            <person name="Chan C.S."/>
        </authorList>
    </citation>
    <scope>NUCLEOTIDE SEQUENCE [LARGE SCALE GENOMIC DNA]</scope>
    <source>
        <strain evidence="10 11">SF-57</strain>
    </source>
</reference>
<dbReference type="OrthoDB" id="9150135at2"/>
<feature type="transmembrane region" description="Helical" evidence="8">
    <location>
        <begin position="12"/>
        <end position="31"/>
    </location>
</feature>
<feature type="transmembrane region" description="Helical" evidence="8">
    <location>
        <begin position="37"/>
        <end position="59"/>
    </location>
</feature>
<proteinExistence type="predicted"/>
<evidence type="ECO:0000256" key="7">
    <source>
        <dbReference type="ARBA" id="ARBA00023136"/>
    </source>
</evidence>
<feature type="transmembrane region" description="Helical" evidence="8">
    <location>
        <begin position="134"/>
        <end position="150"/>
    </location>
</feature>
<dbReference type="Pfam" id="PF12832">
    <property type="entry name" value="MFS_1_like"/>
    <property type="match status" value="1"/>
</dbReference>
<evidence type="ECO:0000256" key="2">
    <source>
        <dbReference type="ARBA" id="ARBA00022448"/>
    </source>
</evidence>